<evidence type="ECO:0000256" key="12">
    <source>
        <dbReference type="ARBA" id="ARBA00033443"/>
    </source>
</evidence>
<comment type="caution">
    <text evidence="18">The sequence shown here is derived from an EMBL/GenBank/DDBJ whole genome shotgun (WGS) entry which is preliminary data.</text>
</comment>
<evidence type="ECO:0000256" key="5">
    <source>
        <dbReference type="ARBA" id="ARBA00016301"/>
    </source>
</evidence>
<evidence type="ECO:0000259" key="16">
    <source>
        <dbReference type="Pfam" id="PF01648"/>
    </source>
</evidence>
<organism evidence="18 19">
    <name type="scientific">Dermatophagoides pteronyssinus</name>
    <name type="common">European house dust mite</name>
    <dbReference type="NCBI Taxonomy" id="6956"/>
    <lineage>
        <taxon>Eukaryota</taxon>
        <taxon>Metazoa</taxon>
        <taxon>Ecdysozoa</taxon>
        <taxon>Arthropoda</taxon>
        <taxon>Chelicerata</taxon>
        <taxon>Arachnida</taxon>
        <taxon>Acari</taxon>
        <taxon>Acariformes</taxon>
        <taxon>Sarcoptiformes</taxon>
        <taxon>Astigmata</taxon>
        <taxon>Psoroptidia</taxon>
        <taxon>Analgoidea</taxon>
        <taxon>Pyroglyphidae</taxon>
        <taxon>Dermatophagoidinae</taxon>
        <taxon>Dermatophagoides</taxon>
    </lineage>
</organism>
<evidence type="ECO:0000259" key="17">
    <source>
        <dbReference type="Pfam" id="PF22624"/>
    </source>
</evidence>
<comment type="similarity">
    <text evidence="2">Belongs to the P-Pant transferase superfamily. AcpS family.</text>
</comment>
<comment type="catalytic activity">
    <reaction evidence="14">
        <text>apo-[ACP] + acetyl-CoA = acetyl-[ACP] + adenosine 3',5'-bisphosphate + H(+)</text>
        <dbReference type="Rhea" id="RHEA:46564"/>
        <dbReference type="Rhea" id="RHEA-COMP:9621"/>
        <dbReference type="Rhea" id="RHEA-COMP:9690"/>
        <dbReference type="ChEBI" id="CHEBI:15378"/>
        <dbReference type="ChEBI" id="CHEBI:29999"/>
        <dbReference type="ChEBI" id="CHEBI:57288"/>
        <dbReference type="ChEBI" id="CHEBI:58343"/>
        <dbReference type="ChEBI" id="CHEBI:78446"/>
    </reaction>
    <physiologicalReaction direction="left-to-right" evidence="14">
        <dbReference type="Rhea" id="RHEA:46565"/>
    </physiologicalReaction>
</comment>
<evidence type="ECO:0000313" key="19">
    <source>
        <dbReference type="Proteomes" id="UP000887458"/>
    </source>
</evidence>
<sequence>LLIPDNGINMDSKVAQNRSAFYPNCFSLRLTALRLIRILISGDLSKRKLMATMFNNDFEKQLCSNKDSGILRWAVNTNRWQPTRTEWLTAMRLVGNDQERNRINRYVYKKDAKHALVGRLLIRKCCEHFVGNRRFCLYSSNNDSESTIVDNEDQLILKRSDKGKPILIEIDSNGNHIPFQDFQFNISHSGDYCVLAADSNTTKLGIDVMKVEYSGGMHKLDDFFNIMRKQFSEDEWKYIRQSTTDYGRLARFIRLWSLKESFVKAEGSGIIFPLSKISFVCPSDLVMPSQKSRFDTIVKVFNGNNNSQPTLGDWIFEESMIDPKHYVCVAKLSKNSNSGTLNTDPDYQFRMLSIKDLIPDFPYSDLHSYEDESYWIDFYKIRLQIELEFVQCLANPNYLNFLAQRGYFNDKSFINYLNYLQYWKRPEYAKFIKYPMCLHFLDLLQHEHFRRELTSTQCAKFIDDQILLHWHHYARKRTKLFQSVQHNKQQLNNNQGQIGSNQNSNNMGSLNNNTSIQEHSMATNNNNASLIINGHLK</sequence>
<feature type="domain" description="4'-phosphopantetheinyl transferase N-terminal" evidence="17">
    <location>
        <begin position="79"/>
        <end position="199"/>
    </location>
</feature>
<evidence type="ECO:0000256" key="11">
    <source>
        <dbReference type="ARBA" id="ARBA00030484"/>
    </source>
</evidence>
<comment type="similarity">
    <text evidence="3">Belongs to the Mediator complex subunit 31 family.</text>
</comment>
<dbReference type="InterPro" id="IPR008831">
    <property type="entry name" value="Mediator_Med31"/>
</dbReference>
<protein>
    <recommendedName>
        <fullName evidence="5">L-aminoadipate-semialdehyde dehydrogenase-phosphopantetheinyl transferase</fullName>
        <ecNumber evidence="4">2.7.8.7</ecNumber>
    </recommendedName>
    <alternativeName>
        <fullName evidence="11">4'-phosphopantetheinyl transferase</fullName>
    </alternativeName>
    <alternativeName>
        <fullName evidence="12">Alpha-aminoadipic semialdehyde dehydrogenase-phosphopantetheinyl transferase</fullName>
    </alternativeName>
</protein>
<keyword evidence="8" id="KW-0010">Activator</keyword>
<feature type="domain" description="4'-phosphopantetheinyl transferase" evidence="16">
    <location>
        <begin position="204"/>
        <end position="282"/>
    </location>
</feature>
<evidence type="ECO:0000256" key="15">
    <source>
        <dbReference type="SAM" id="MobiDB-lite"/>
    </source>
</evidence>
<evidence type="ECO:0000256" key="10">
    <source>
        <dbReference type="ARBA" id="ARBA00023242"/>
    </source>
</evidence>
<dbReference type="Gene3D" id="1.10.10.1340">
    <property type="entry name" value="Mediator of RNA polymerase II, submodule Med31 (Soh1)"/>
    <property type="match status" value="1"/>
</dbReference>
<keyword evidence="6" id="KW-0808">Transferase</keyword>
<gene>
    <name evidence="18" type="ORF">DERP_002970</name>
</gene>
<name>A0ABQ8JWB9_DERPT</name>
<evidence type="ECO:0000256" key="9">
    <source>
        <dbReference type="ARBA" id="ARBA00023163"/>
    </source>
</evidence>
<dbReference type="InterPro" id="IPR008278">
    <property type="entry name" value="4-PPantetheinyl_Trfase_dom"/>
</dbReference>
<feature type="non-terminal residue" evidence="18">
    <location>
        <position position="1"/>
    </location>
</feature>
<keyword evidence="19" id="KW-1185">Reference proteome</keyword>
<comment type="catalytic activity">
    <reaction evidence="13">
        <text>apo-[ACP] + CoA = holo-[ACP] + adenosine 3',5'-bisphosphate + H(+)</text>
        <dbReference type="Rhea" id="RHEA:12068"/>
        <dbReference type="Rhea" id="RHEA-COMP:9685"/>
        <dbReference type="Rhea" id="RHEA-COMP:9690"/>
        <dbReference type="ChEBI" id="CHEBI:15378"/>
        <dbReference type="ChEBI" id="CHEBI:29999"/>
        <dbReference type="ChEBI" id="CHEBI:57287"/>
        <dbReference type="ChEBI" id="CHEBI:58343"/>
        <dbReference type="ChEBI" id="CHEBI:64479"/>
        <dbReference type="EC" id="2.7.8.7"/>
    </reaction>
    <physiologicalReaction direction="left-to-right" evidence="13">
        <dbReference type="Rhea" id="RHEA:12069"/>
    </physiologicalReaction>
</comment>
<keyword evidence="7" id="KW-0805">Transcription regulation</keyword>
<keyword evidence="10" id="KW-0539">Nucleus</keyword>
<accession>A0ABQ8JWB9</accession>
<proteinExistence type="inferred from homology"/>
<feature type="region of interest" description="Disordered" evidence="15">
    <location>
        <begin position="492"/>
        <end position="514"/>
    </location>
</feature>
<dbReference type="PANTHER" id="PTHR12215">
    <property type="entry name" value="PHOSPHOPANTETHEINE TRANSFERASE"/>
    <property type="match status" value="1"/>
</dbReference>
<dbReference type="InterPro" id="IPR038089">
    <property type="entry name" value="Med31_sf"/>
</dbReference>
<dbReference type="InterPro" id="IPR050559">
    <property type="entry name" value="P-Pant_transferase_sf"/>
</dbReference>
<evidence type="ECO:0000256" key="7">
    <source>
        <dbReference type="ARBA" id="ARBA00023015"/>
    </source>
</evidence>
<dbReference type="Pfam" id="PF22624">
    <property type="entry name" value="AASDHPPT_N"/>
    <property type="match status" value="1"/>
</dbReference>
<dbReference type="InterPro" id="IPR037143">
    <property type="entry name" value="4-PPantetheinyl_Trfase_dom_sf"/>
</dbReference>
<dbReference type="InterPro" id="IPR055066">
    <property type="entry name" value="AASDHPPT_N"/>
</dbReference>
<dbReference type="Proteomes" id="UP000887458">
    <property type="component" value="Unassembled WGS sequence"/>
</dbReference>
<evidence type="ECO:0000256" key="8">
    <source>
        <dbReference type="ARBA" id="ARBA00023159"/>
    </source>
</evidence>
<evidence type="ECO:0000256" key="4">
    <source>
        <dbReference type="ARBA" id="ARBA00013172"/>
    </source>
</evidence>
<evidence type="ECO:0000256" key="3">
    <source>
        <dbReference type="ARBA" id="ARBA00006378"/>
    </source>
</evidence>
<dbReference type="Pfam" id="PF05669">
    <property type="entry name" value="Med31"/>
    <property type="match status" value="1"/>
</dbReference>
<evidence type="ECO:0000256" key="13">
    <source>
        <dbReference type="ARBA" id="ARBA00048641"/>
    </source>
</evidence>
<dbReference type="EMBL" id="NJHN03000008">
    <property type="protein sequence ID" value="KAH9426869.1"/>
    <property type="molecule type" value="Genomic_DNA"/>
</dbReference>
<dbReference type="PANTHER" id="PTHR12215:SF10">
    <property type="entry name" value="L-AMINOADIPATE-SEMIALDEHYDE DEHYDROGENASE-PHOSPHOPANTETHEINYL TRANSFERASE"/>
    <property type="match status" value="1"/>
</dbReference>
<evidence type="ECO:0000256" key="14">
    <source>
        <dbReference type="ARBA" id="ARBA00048794"/>
    </source>
</evidence>
<reference evidence="18 19" key="1">
    <citation type="journal article" date="2018" name="J. Allergy Clin. Immunol.">
        <title>High-quality assembly of Dermatophagoides pteronyssinus genome and transcriptome reveals a wide range of novel allergens.</title>
        <authorList>
            <person name="Liu X.Y."/>
            <person name="Yang K.Y."/>
            <person name="Wang M.Q."/>
            <person name="Kwok J.S."/>
            <person name="Zeng X."/>
            <person name="Yang Z."/>
            <person name="Xiao X.J."/>
            <person name="Lau C.P."/>
            <person name="Li Y."/>
            <person name="Huang Z.M."/>
            <person name="Ba J.G."/>
            <person name="Yim A.K."/>
            <person name="Ouyang C.Y."/>
            <person name="Ngai S.M."/>
            <person name="Chan T.F."/>
            <person name="Leung E.L."/>
            <person name="Liu L."/>
            <person name="Liu Z.G."/>
            <person name="Tsui S.K."/>
        </authorList>
    </citation>
    <scope>NUCLEOTIDE SEQUENCE [LARGE SCALE GENOMIC DNA]</scope>
    <source>
        <strain evidence="18">Derp</strain>
    </source>
</reference>
<keyword evidence="9" id="KW-0804">Transcription</keyword>
<comment type="subcellular location">
    <subcellularLocation>
        <location evidence="1">Nucleus</location>
    </subcellularLocation>
</comment>
<dbReference type="Pfam" id="PF01648">
    <property type="entry name" value="ACPS"/>
    <property type="match status" value="1"/>
</dbReference>
<dbReference type="SUPFAM" id="SSF56214">
    <property type="entry name" value="4'-phosphopantetheinyl transferase"/>
    <property type="match status" value="2"/>
</dbReference>
<evidence type="ECO:0000256" key="6">
    <source>
        <dbReference type="ARBA" id="ARBA00022679"/>
    </source>
</evidence>
<reference evidence="18 19" key="2">
    <citation type="journal article" date="2022" name="Mol. Biol. Evol.">
        <title>Comparative Genomics Reveals Insights into the Divergent Evolution of Astigmatic Mites and Household Pest Adaptations.</title>
        <authorList>
            <person name="Xiong Q."/>
            <person name="Wan A.T."/>
            <person name="Liu X."/>
            <person name="Fung C.S."/>
            <person name="Xiao X."/>
            <person name="Malainual N."/>
            <person name="Hou J."/>
            <person name="Wang L."/>
            <person name="Wang M."/>
            <person name="Yang K.Y."/>
            <person name="Cui Y."/>
            <person name="Leung E.L."/>
            <person name="Nong W."/>
            <person name="Shin S.K."/>
            <person name="Au S.W."/>
            <person name="Jeong K.Y."/>
            <person name="Chew F.T."/>
            <person name="Hui J.H."/>
            <person name="Leung T.F."/>
            <person name="Tungtrongchitr A."/>
            <person name="Zhong N."/>
            <person name="Liu Z."/>
            <person name="Tsui S.K."/>
        </authorList>
    </citation>
    <scope>NUCLEOTIDE SEQUENCE [LARGE SCALE GENOMIC DNA]</scope>
    <source>
        <strain evidence="18">Derp</strain>
    </source>
</reference>
<dbReference type="Gene3D" id="3.90.470.20">
    <property type="entry name" value="4'-phosphopantetheinyl transferase domain"/>
    <property type="match status" value="2"/>
</dbReference>
<feature type="compositionally biased region" description="Low complexity" evidence="15">
    <location>
        <begin position="492"/>
        <end position="513"/>
    </location>
</feature>
<evidence type="ECO:0000256" key="2">
    <source>
        <dbReference type="ARBA" id="ARBA00006195"/>
    </source>
</evidence>
<dbReference type="EC" id="2.7.8.7" evidence="4"/>
<evidence type="ECO:0000256" key="1">
    <source>
        <dbReference type="ARBA" id="ARBA00004123"/>
    </source>
</evidence>
<evidence type="ECO:0000313" key="18">
    <source>
        <dbReference type="EMBL" id="KAH9426869.1"/>
    </source>
</evidence>